<evidence type="ECO:0000256" key="2">
    <source>
        <dbReference type="ARBA" id="ARBA00023315"/>
    </source>
</evidence>
<dbReference type="InterPro" id="IPR051556">
    <property type="entry name" value="N-term/lysine_N-AcTrnsfr"/>
</dbReference>
<dbReference type="Pfam" id="PF00583">
    <property type="entry name" value="Acetyltransf_1"/>
    <property type="match status" value="1"/>
</dbReference>
<dbReference type="EMBL" id="CAUYUE010000017">
    <property type="protein sequence ID" value="CAK0787351.1"/>
    <property type="molecule type" value="Genomic_DNA"/>
</dbReference>
<dbReference type="GO" id="GO:0008080">
    <property type="term" value="F:N-acetyltransferase activity"/>
    <property type="evidence" value="ECO:0007669"/>
    <property type="project" value="TreeGrafter"/>
</dbReference>
<dbReference type="PANTHER" id="PTHR42919">
    <property type="entry name" value="N-ALPHA-ACETYLTRANSFERASE"/>
    <property type="match status" value="1"/>
</dbReference>
<keyword evidence="1" id="KW-0808">Transferase</keyword>
<dbReference type="AlphaFoldDB" id="A0AAV1IJ59"/>
<dbReference type="FunFam" id="3.40.630.30:FF:000006">
    <property type="entry name" value="Putative n-alpha-acetyltransferase 50"/>
    <property type="match status" value="1"/>
</dbReference>
<dbReference type="InterPro" id="IPR000182">
    <property type="entry name" value="GNAT_dom"/>
</dbReference>
<sequence>MPASVDKYVLPITFQSFTKKNVEQLMVLNSVIFPIKYPAKVYEDCLIYTDLTQGAFCNDVLVGAIAVRLEQQPGGKVQLYIITLGVLAAYRNYGVGSRLLEQTLQRAADDPVIEEAVLHVQTNNEEAIHFYAKFGFAVSQTIPDYYKKNRLNPPDAHVLTRALRLHDQAVMQGLQGTDQ</sequence>
<protein>
    <recommendedName>
        <fullName evidence="3">N-acetyltransferase domain-containing protein</fullName>
    </recommendedName>
</protein>
<keyword evidence="5" id="KW-1185">Reference proteome</keyword>
<dbReference type="CDD" id="cd04301">
    <property type="entry name" value="NAT_SF"/>
    <property type="match status" value="1"/>
</dbReference>
<accession>A0AAV1IJ59</accession>
<comment type="caution">
    <text evidence="4">The sequence shown here is derived from an EMBL/GenBank/DDBJ whole genome shotgun (WGS) entry which is preliminary data.</text>
</comment>
<keyword evidence="2" id="KW-0012">Acyltransferase</keyword>
<evidence type="ECO:0000259" key="3">
    <source>
        <dbReference type="PROSITE" id="PS51186"/>
    </source>
</evidence>
<dbReference type="InterPro" id="IPR016181">
    <property type="entry name" value="Acyl_CoA_acyltransferase"/>
</dbReference>
<gene>
    <name evidence="4" type="ORF">CVIRNUC_010571</name>
</gene>
<proteinExistence type="predicted"/>
<dbReference type="Gene3D" id="3.40.630.30">
    <property type="match status" value="1"/>
</dbReference>
<dbReference type="Proteomes" id="UP001314263">
    <property type="component" value="Unassembled WGS sequence"/>
</dbReference>
<evidence type="ECO:0000256" key="1">
    <source>
        <dbReference type="ARBA" id="ARBA00022679"/>
    </source>
</evidence>
<reference evidence="4 5" key="1">
    <citation type="submission" date="2023-10" db="EMBL/GenBank/DDBJ databases">
        <authorList>
            <person name="Maclean D."/>
            <person name="Macfadyen A."/>
        </authorList>
    </citation>
    <scope>NUCLEOTIDE SEQUENCE [LARGE SCALE GENOMIC DNA]</scope>
</reference>
<dbReference type="SUPFAM" id="SSF55729">
    <property type="entry name" value="Acyl-CoA N-acyltransferases (Nat)"/>
    <property type="match status" value="1"/>
</dbReference>
<dbReference type="GO" id="GO:0007064">
    <property type="term" value="P:mitotic sister chromatid cohesion"/>
    <property type="evidence" value="ECO:0007669"/>
    <property type="project" value="TreeGrafter"/>
</dbReference>
<dbReference type="GO" id="GO:0031415">
    <property type="term" value="C:NatA complex"/>
    <property type="evidence" value="ECO:0007669"/>
    <property type="project" value="TreeGrafter"/>
</dbReference>
<dbReference type="PANTHER" id="PTHR42919:SF8">
    <property type="entry name" value="N-ALPHA-ACETYLTRANSFERASE 50"/>
    <property type="match status" value="1"/>
</dbReference>
<evidence type="ECO:0000313" key="4">
    <source>
        <dbReference type="EMBL" id="CAK0787351.1"/>
    </source>
</evidence>
<dbReference type="PROSITE" id="PS51186">
    <property type="entry name" value="GNAT"/>
    <property type="match status" value="1"/>
</dbReference>
<evidence type="ECO:0000313" key="5">
    <source>
        <dbReference type="Proteomes" id="UP001314263"/>
    </source>
</evidence>
<organism evidence="4 5">
    <name type="scientific">Coccomyxa viridis</name>
    <dbReference type="NCBI Taxonomy" id="1274662"/>
    <lineage>
        <taxon>Eukaryota</taxon>
        <taxon>Viridiplantae</taxon>
        <taxon>Chlorophyta</taxon>
        <taxon>core chlorophytes</taxon>
        <taxon>Trebouxiophyceae</taxon>
        <taxon>Trebouxiophyceae incertae sedis</taxon>
        <taxon>Coccomyxaceae</taxon>
        <taxon>Coccomyxa</taxon>
    </lineage>
</organism>
<feature type="domain" description="N-acetyltransferase" evidence="3">
    <location>
        <begin position="12"/>
        <end position="164"/>
    </location>
</feature>
<name>A0AAV1IJ59_9CHLO</name>